<dbReference type="InterPro" id="IPR046335">
    <property type="entry name" value="LacI/GalR-like_sensor"/>
</dbReference>
<dbReference type="GO" id="GO:0003700">
    <property type="term" value="F:DNA-binding transcription factor activity"/>
    <property type="evidence" value="ECO:0007669"/>
    <property type="project" value="TreeGrafter"/>
</dbReference>
<dbReference type="PANTHER" id="PTHR30146">
    <property type="entry name" value="LACI-RELATED TRANSCRIPTIONAL REPRESSOR"/>
    <property type="match status" value="1"/>
</dbReference>
<dbReference type="AlphaFoldDB" id="S0EVK0"/>
<evidence type="ECO:0000256" key="3">
    <source>
        <dbReference type="ARBA" id="ARBA00023163"/>
    </source>
</evidence>
<dbReference type="eggNOG" id="COG1609">
    <property type="taxonomic scope" value="Bacteria"/>
</dbReference>
<name>S0EVK0_CHTCT</name>
<dbReference type="PANTHER" id="PTHR30146:SF109">
    <property type="entry name" value="HTH-TYPE TRANSCRIPTIONAL REGULATOR GALS"/>
    <property type="match status" value="1"/>
</dbReference>
<dbReference type="Pfam" id="PF13377">
    <property type="entry name" value="Peripla_BP_3"/>
    <property type="match status" value="1"/>
</dbReference>
<dbReference type="InterPro" id="IPR010982">
    <property type="entry name" value="Lambda_DNA-bd_dom_sf"/>
</dbReference>
<evidence type="ECO:0000313" key="6">
    <source>
        <dbReference type="Proteomes" id="UP000014227"/>
    </source>
</evidence>
<dbReference type="Pfam" id="PF00356">
    <property type="entry name" value="LacI"/>
    <property type="match status" value="1"/>
</dbReference>
<keyword evidence="3" id="KW-0804">Transcription</keyword>
<dbReference type="InParanoid" id="S0EVK0"/>
<keyword evidence="6" id="KW-1185">Reference proteome</keyword>
<dbReference type="Gene3D" id="3.40.50.2300">
    <property type="match status" value="2"/>
</dbReference>
<accession>S0EVK0</accession>
<dbReference type="RefSeq" id="WP_016483353.1">
    <property type="nucleotide sequence ID" value="NC_021487.1"/>
</dbReference>
<dbReference type="SUPFAM" id="SSF47413">
    <property type="entry name" value="lambda repressor-like DNA-binding domains"/>
    <property type="match status" value="1"/>
</dbReference>
<dbReference type="SMART" id="SM00354">
    <property type="entry name" value="HTH_LACI"/>
    <property type="match status" value="1"/>
</dbReference>
<dbReference type="InterPro" id="IPR028082">
    <property type="entry name" value="Peripla_BP_I"/>
</dbReference>
<protein>
    <submittedName>
        <fullName evidence="5">Transcriptional regulator, LacI family</fullName>
    </submittedName>
</protein>
<dbReference type="EMBL" id="HF951689">
    <property type="protein sequence ID" value="CCW35829.1"/>
    <property type="molecule type" value="Genomic_DNA"/>
</dbReference>
<dbReference type="OrthoDB" id="9813468at2"/>
<reference evidence="6" key="1">
    <citation type="submission" date="2013-03" db="EMBL/GenBank/DDBJ databases">
        <title>Genome sequence of Chthonomonas calidirosea, the first sequenced genome from the Armatimonadetes phylum (formally candidate division OP10).</title>
        <authorList>
            <person name="Lee K.C.Y."/>
            <person name="Morgan X.C."/>
            <person name="Dunfield P.F."/>
            <person name="Tamas I."/>
            <person name="Houghton K.M."/>
            <person name="Vyssotski M."/>
            <person name="Ryan J.L.J."/>
            <person name="Lagutin K."/>
            <person name="McDonald I.R."/>
            <person name="Stott M.B."/>
        </authorList>
    </citation>
    <scope>NUCLEOTIDE SEQUENCE [LARGE SCALE GENOMIC DNA]</scope>
    <source>
        <strain evidence="6">DSM 23976 / ICMP 18418 / T49</strain>
    </source>
</reference>
<evidence type="ECO:0000313" key="5">
    <source>
        <dbReference type="EMBL" id="CCW35829.1"/>
    </source>
</evidence>
<evidence type="ECO:0000259" key="4">
    <source>
        <dbReference type="PROSITE" id="PS50932"/>
    </source>
</evidence>
<dbReference type="CDD" id="cd01392">
    <property type="entry name" value="HTH_LacI"/>
    <property type="match status" value="1"/>
</dbReference>
<dbReference type="PROSITE" id="PS50932">
    <property type="entry name" value="HTH_LACI_2"/>
    <property type="match status" value="1"/>
</dbReference>
<feature type="domain" description="HTH lacI-type" evidence="4">
    <location>
        <begin position="6"/>
        <end position="63"/>
    </location>
</feature>
<dbReference type="PATRIC" id="fig|1303518.3.peg.2088"/>
<dbReference type="SUPFAM" id="SSF53822">
    <property type="entry name" value="Periplasmic binding protein-like I"/>
    <property type="match status" value="1"/>
</dbReference>
<keyword evidence="1" id="KW-0805">Transcription regulation</keyword>
<dbReference type="STRING" id="454171.CP488_02067"/>
<organism evidence="5 6">
    <name type="scientific">Chthonomonas calidirosea (strain DSM 23976 / ICMP 18418 / T49)</name>
    <dbReference type="NCBI Taxonomy" id="1303518"/>
    <lineage>
        <taxon>Bacteria</taxon>
        <taxon>Bacillati</taxon>
        <taxon>Armatimonadota</taxon>
        <taxon>Chthonomonadia</taxon>
        <taxon>Chthonomonadales</taxon>
        <taxon>Chthonomonadaceae</taxon>
        <taxon>Chthonomonas</taxon>
    </lineage>
</organism>
<sequence length="339" mass="37447">MVSQQPTLREIAKRANVHYTTAACVLNGTRGNTRVSEQTRKRVLTAAKELGYTVNRAAQQLRTRKSHVVGLLVGGVENPFFARMVALCSAALERRGYEIILTTRRSDEPNDLHLLDALLSRRPDGVLLWCETSTQVRERVQQPDMANAVVIGYGVPGRDSVAAVLQTGLHSALEYLVAHGRHRIAYLAPKHSVAREGDVRSTYYTEFMKTIGQEPTIYTFCGTAFDVDVAYARVQQIVSQPDRPDALLCFNDMTALGALAGLRHRGISIPHEIAIVGCNDLPLSALFDPPLTTIRYPLDQICDLAVQMLVERIQASQAGEWLAPRHVEIPTELVLRASA</sequence>
<evidence type="ECO:0000256" key="1">
    <source>
        <dbReference type="ARBA" id="ARBA00023015"/>
    </source>
</evidence>
<dbReference type="Proteomes" id="UP000014227">
    <property type="component" value="Chromosome I"/>
</dbReference>
<dbReference type="InterPro" id="IPR000843">
    <property type="entry name" value="HTH_LacI"/>
</dbReference>
<dbReference type="HOGENOM" id="CLU_037628_6_2_0"/>
<dbReference type="GO" id="GO:0000976">
    <property type="term" value="F:transcription cis-regulatory region binding"/>
    <property type="evidence" value="ECO:0007669"/>
    <property type="project" value="TreeGrafter"/>
</dbReference>
<evidence type="ECO:0000256" key="2">
    <source>
        <dbReference type="ARBA" id="ARBA00023125"/>
    </source>
</evidence>
<proteinExistence type="predicted"/>
<dbReference type="CDD" id="cd06267">
    <property type="entry name" value="PBP1_LacI_sugar_binding-like"/>
    <property type="match status" value="1"/>
</dbReference>
<keyword evidence="2" id="KW-0238">DNA-binding</keyword>
<dbReference type="Gene3D" id="1.10.260.40">
    <property type="entry name" value="lambda repressor-like DNA-binding domains"/>
    <property type="match status" value="1"/>
</dbReference>
<gene>
    <name evidence="5" type="ORF">CCALI_02022</name>
</gene>
<dbReference type="KEGG" id="ccz:CCALI_02022"/>